<dbReference type="EMBL" id="MT143745">
    <property type="protein sequence ID" value="QJB01923.1"/>
    <property type="molecule type" value="Genomic_DNA"/>
</dbReference>
<gene>
    <name evidence="4" type="ORF">MM171A00919_0015</name>
    <name evidence="5" type="ORF">MM171B01721_0005</name>
    <name evidence="2" type="ORF">MM415A02567_0010</name>
    <name evidence="3" type="ORF">MM415B02687_0010</name>
    <name evidence="1" type="ORF">TM448A02287_0010</name>
    <name evidence="6" type="ORF">TM448B01662_0005</name>
</gene>
<dbReference type="EMBL" id="MT144286">
    <property type="protein sequence ID" value="QJA51742.1"/>
    <property type="molecule type" value="Genomic_DNA"/>
</dbReference>
<accession>A0A6H1ZWA1</accession>
<evidence type="ECO:0000313" key="3">
    <source>
        <dbReference type="EMBL" id="QJA88789.1"/>
    </source>
</evidence>
<dbReference type="EMBL" id="MT142804">
    <property type="protein sequence ID" value="QJA88789.1"/>
    <property type="molecule type" value="Genomic_DNA"/>
</dbReference>
<evidence type="ECO:0000313" key="6">
    <source>
        <dbReference type="EMBL" id="QJH99721.1"/>
    </source>
</evidence>
<reference evidence="1" key="1">
    <citation type="submission" date="2020-03" db="EMBL/GenBank/DDBJ databases">
        <title>The deep terrestrial virosphere.</title>
        <authorList>
            <person name="Holmfeldt K."/>
            <person name="Nilsson E."/>
            <person name="Simone D."/>
            <person name="Lopez-Fernandez M."/>
            <person name="Wu X."/>
            <person name="de Brujin I."/>
            <person name="Lundin D."/>
            <person name="Andersson A."/>
            <person name="Bertilsson S."/>
            <person name="Dopson M."/>
        </authorList>
    </citation>
    <scope>NUCLEOTIDE SEQUENCE</scope>
    <source>
        <strain evidence="4">MM171A00919</strain>
        <strain evidence="5">MM171B01721</strain>
        <strain evidence="2">MM415A02567</strain>
        <strain evidence="3">MM415B02687</strain>
        <strain evidence="1">TM448A02287</strain>
        <strain evidence="6">TM448B01662</strain>
    </source>
</reference>
<evidence type="ECO:0000313" key="4">
    <source>
        <dbReference type="EMBL" id="QJA99717.1"/>
    </source>
</evidence>
<evidence type="ECO:0000313" key="2">
    <source>
        <dbReference type="EMBL" id="QJA72893.1"/>
    </source>
</evidence>
<dbReference type="EMBL" id="MT144805">
    <property type="protein sequence ID" value="QJH99721.1"/>
    <property type="molecule type" value="Genomic_DNA"/>
</dbReference>
<evidence type="ECO:0000313" key="5">
    <source>
        <dbReference type="EMBL" id="QJB01923.1"/>
    </source>
</evidence>
<dbReference type="EMBL" id="MT143664">
    <property type="protein sequence ID" value="QJA99717.1"/>
    <property type="molecule type" value="Genomic_DNA"/>
</dbReference>
<organism evidence="1">
    <name type="scientific">viral metagenome</name>
    <dbReference type="NCBI Taxonomy" id="1070528"/>
    <lineage>
        <taxon>unclassified sequences</taxon>
        <taxon>metagenomes</taxon>
        <taxon>organismal metagenomes</taxon>
    </lineage>
</organism>
<sequence length="102" mass="11608">MTGNTLIDCYQEKESFPDEQTSRFDQEIEHEPAELGLAKSLNAGLGMVLENKREIRCAYSHIGSENFADIEWDIDKFIKRTLSRLGQEGDVMILEEKEALNG</sequence>
<protein>
    <submittedName>
        <fullName evidence="1">Uncharacterized protein</fullName>
    </submittedName>
</protein>
<evidence type="ECO:0000313" key="1">
    <source>
        <dbReference type="EMBL" id="QJA51742.1"/>
    </source>
</evidence>
<proteinExistence type="predicted"/>
<dbReference type="AlphaFoldDB" id="A0A6H1ZWA1"/>
<dbReference type="EMBL" id="MT141986">
    <property type="protein sequence ID" value="QJA72893.1"/>
    <property type="molecule type" value="Genomic_DNA"/>
</dbReference>
<name>A0A6H1ZWA1_9ZZZZ</name>